<gene>
    <name evidence="1" type="ORF">CAEBREN_01274</name>
</gene>
<name>G0NM91_CAEBE</name>
<accession>G0NM91</accession>
<evidence type="ECO:0000313" key="1">
    <source>
        <dbReference type="EMBL" id="EGT34023.1"/>
    </source>
</evidence>
<sequence>MLCMLFSSADPFQDVKKVGKKLKLAVERYVRFVNKVSQKKIFIYVSDAVVQEYYALRIIRNDRTQSNSCWIKKSDLSVSVEVPNAMWYYSANYQDRVIFLISNYCEFVQVRFFPPKIKTSTVISSSLPIVNFANSDRKGKKSHGIPAMIIGLKRIFPDFGNIEASTVRGFSFKFRCRTEHDWTEPGRYDCSGNTCAARILWDPANFLSGYPPESLQNDKIGFMTIAALVFHPERPLFMQKRSNERSTEDQEGPDSNYCVSTTRIAIHWDSPS</sequence>
<reference evidence="2" key="1">
    <citation type="submission" date="2011-07" db="EMBL/GenBank/DDBJ databases">
        <authorList>
            <consortium name="Caenorhabditis brenneri Sequencing and Analysis Consortium"/>
            <person name="Wilson R.K."/>
        </authorList>
    </citation>
    <scope>NUCLEOTIDE SEQUENCE [LARGE SCALE GENOMIC DNA]</scope>
    <source>
        <strain evidence="2">PB2801</strain>
    </source>
</reference>
<dbReference type="Proteomes" id="UP000008068">
    <property type="component" value="Unassembled WGS sequence"/>
</dbReference>
<protein>
    <submittedName>
        <fullName evidence="1">Uncharacterized protein</fullName>
    </submittedName>
</protein>
<organism evidence="2">
    <name type="scientific">Caenorhabditis brenneri</name>
    <name type="common">Nematode worm</name>
    <dbReference type="NCBI Taxonomy" id="135651"/>
    <lineage>
        <taxon>Eukaryota</taxon>
        <taxon>Metazoa</taxon>
        <taxon>Ecdysozoa</taxon>
        <taxon>Nematoda</taxon>
        <taxon>Chromadorea</taxon>
        <taxon>Rhabditida</taxon>
        <taxon>Rhabditina</taxon>
        <taxon>Rhabditomorpha</taxon>
        <taxon>Rhabditoidea</taxon>
        <taxon>Rhabditidae</taxon>
        <taxon>Peloderinae</taxon>
        <taxon>Caenorhabditis</taxon>
    </lineage>
</organism>
<evidence type="ECO:0000313" key="2">
    <source>
        <dbReference type="Proteomes" id="UP000008068"/>
    </source>
</evidence>
<keyword evidence="2" id="KW-1185">Reference proteome</keyword>
<dbReference type="HOGENOM" id="CLU_1023870_0_0_1"/>
<dbReference type="AlphaFoldDB" id="G0NM91"/>
<dbReference type="InParanoid" id="G0NM91"/>
<proteinExistence type="predicted"/>
<dbReference type="EMBL" id="GL379909">
    <property type="protein sequence ID" value="EGT34023.1"/>
    <property type="molecule type" value="Genomic_DNA"/>
</dbReference>